<proteinExistence type="predicted"/>
<organism evidence="1 2">
    <name type="scientific">candidate division WOR-3 bacterium JGI_Cruoil_03_51_56</name>
    <dbReference type="NCBI Taxonomy" id="1973747"/>
    <lineage>
        <taxon>Bacteria</taxon>
        <taxon>Bacteria division WOR-3</taxon>
    </lineage>
</organism>
<dbReference type="EMBL" id="NOZP01000080">
    <property type="protein sequence ID" value="OYD15909.1"/>
    <property type="molecule type" value="Genomic_DNA"/>
</dbReference>
<sequence>DRGGGHQVEETAAEKAKYRPGERTCNDTKYLDDISQYWSQARDLKLPWYQYSHRDVRTGMMFLEFADELSLSHSTAFAEIFDVTYNAEMVLWPGRLLPKGERVSVVVQL</sequence>
<comment type="caution">
    <text evidence="1">The sequence shown here is derived from an EMBL/GenBank/DDBJ whole genome shotgun (WGS) entry which is preliminary data.</text>
</comment>
<evidence type="ECO:0000313" key="1">
    <source>
        <dbReference type="EMBL" id="OYD15909.1"/>
    </source>
</evidence>
<feature type="non-terminal residue" evidence="1">
    <location>
        <position position="1"/>
    </location>
</feature>
<dbReference type="AlphaFoldDB" id="A0A235BV12"/>
<protein>
    <submittedName>
        <fullName evidence="1">Uncharacterized protein</fullName>
    </submittedName>
</protein>
<name>A0A235BV12_UNCW3</name>
<dbReference type="Proteomes" id="UP000215559">
    <property type="component" value="Unassembled WGS sequence"/>
</dbReference>
<gene>
    <name evidence="1" type="ORF">CH330_04445</name>
</gene>
<accession>A0A235BV12</accession>
<reference evidence="1 2" key="1">
    <citation type="submission" date="2017-07" db="EMBL/GenBank/DDBJ databases">
        <title>Recovery of genomes from metagenomes via a dereplication, aggregation, and scoring strategy.</title>
        <authorList>
            <person name="Sieber C.M."/>
            <person name="Probst A.J."/>
            <person name="Sharrar A."/>
            <person name="Thomas B.C."/>
            <person name="Hess M."/>
            <person name="Tringe S.G."/>
            <person name="Banfield J.F."/>
        </authorList>
    </citation>
    <scope>NUCLEOTIDE SEQUENCE [LARGE SCALE GENOMIC DNA]</scope>
    <source>
        <strain evidence="1">JGI_Cruoil_03_51_56</strain>
    </source>
</reference>
<evidence type="ECO:0000313" key="2">
    <source>
        <dbReference type="Proteomes" id="UP000215559"/>
    </source>
</evidence>